<dbReference type="AlphaFoldDB" id="A0A3N2H179"/>
<sequence>MTATADAPVIGPRRTLAVLRVVTVLHAVCVVAQPVFAGEFLAGEIDALGVHELNSMVVSGLGVIQVVVAVVYVWGGHGRFWPLAAAVGIALTEQLQTGFGYSGDVAVHVPLGVTLVAAQVLLTVWLFRESAARRRSR</sequence>
<reference evidence="2 3" key="1">
    <citation type="submission" date="2018-11" db="EMBL/GenBank/DDBJ databases">
        <title>Sequencing the genomes of 1000 actinobacteria strains.</title>
        <authorList>
            <person name="Klenk H.-P."/>
        </authorList>
    </citation>
    <scope>NUCLEOTIDE SEQUENCE [LARGE SCALE GENOMIC DNA]</scope>
    <source>
        <strain evidence="2 3">DSM 44348</strain>
    </source>
</reference>
<evidence type="ECO:0000313" key="3">
    <source>
        <dbReference type="Proteomes" id="UP000274843"/>
    </source>
</evidence>
<feature type="transmembrane region" description="Helical" evidence="1">
    <location>
        <begin position="105"/>
        <end position="127"/>
    </location>
</feature>
<evidence type="ECO:0008006" key="4">
    <source>
        <dbReference type="Google" id="ProtNLM"/>
    </source>
</evidence>
<evidence type="ECO:0000313" key="2">
    <source>
        <dbReference type="EMBL" id="ROS42666.1"/>
    </source>
</evidence>
<keyword evidence="1" id="KW-0812">Transmembrane</keyword>
<feature type="transmembrane region" description="Helical" evidence="1">
    <location>
        <begin position="56"/>
        <end position="74"/>
    </location>
</feature>
<organism evidence="2 3">
    <name type="scientific">Amycolatopsis thermoflava</name>
    <dbReference type="NCBI Taxonomy" id="84480"/>
    <lineage>
        <taxon>Bacteria</taxon>
        <taxon>Bacillati</taxon>
        <taxon>Actinomycetota</taxon>
        <taxon>Actinomycetes</taxon>
        <taxon>Pseudonocardiales</taxon>
        <taxon>Pseudonocardiaceae</taxon>
        <taxon>Amycolatopsis</taxon>
        <taxon>Amycolatopsis methanolica group</taxon>
    </lineage>
</organism>
<feature type="transmembrane region" description="Helical" evidence="1">
    <location>
        <begin position="81"/>
        <end position="99"/>
    </location>
</feature>
<name>A0A3N2H179_9PSEU</name>
<dbReference type="RefSeq" id="WP_123685217.1">
    <property type="nucleotide sequence ID" value="NZ_CBDRBK010000006.1"/>
</dbReference>
<protein>
    <recommendedName>
        <fullName evidence="4">Integral membrane protein</fullName>
    </recommendedName>
</protein>
<dbReference type="Proteomes" id="UP000274843">
    <property type="component" value="Unassembled WGS sequence"/>
</dbReference>
<comment type="caution">
    <text evidence="2">The sequence shown here is derived from an EMBL/GenBank/DDBJ whole genome shotgun (WGS) entry which is preliminary data.</text>
</comment>
<dbReference type="GeneID" id="301846368"/>
<feature type="transmembrane region" description="Helical" evidence="1">
    <location>
        <begin position="17"/>
        <end position="36"/>
    </location>
</feature>
<keyword evidence="1" id="KW-0472">Membrane</keyword>
<dbReference type="EMBL" id="RKHY01000001">
    <property type="protein sequence ID" value="ROS42666.1"/>
    <property type="molecule type" value="Genomic_DNA"/>
</dbReference>
<evidence type="ECO:0000256" key="1">
    <source>
        <dbReference type="SAM" id="Phobius"/>
    </source>
</evidence>
<accession>A0A3N2H179</accession>
<gene>
    <name evidence="2" type="ORF">EDD35_5060</name>
</gene>
<proteinExistence type="predicted"/>
<keyword evidence="3" id="KW-1185">Reference proteome</keyword>
<keyword evidence="1" id="KW-1133">Transmembrane helix</keyword>